<dbReference type="EMBL" id="SRMP02000013">
    <property type="protein sequence ID" value="MFN0291706.1"/>
    <property type="molecule type" value="Genomic_DNA"/>
</dbReference>
<keyword evidence="1" id="KW-0812">Transmembrane</keyword>
<evidence type="ECO:0000313" key="3">
    <source>
        <dbReference type="Proteomes" id="UP001517367"/>
    </source>
</evidence>
<comment type="caution">
    <text evidence="2">The sequence shown here is derived from an EMBL/GenBank/DDBJ whole genome shotgun (WGS) entry which is preliminary data.</text>
</comment>
<evidence type="ECO:0000313" key="2">
    <source>
        <dbReference type="EMBL" id="MFN0291706.1"/>
    </source>
</evidence>
<sequence length="163" mass="19513">MKIIDKIFDYAFTVSFVLLLIVIAMPILAIFLLIFYPINYFQDKKFEKEYLIFLKQINGKNFFCYNNRLNSKDFIEEVIIPNLRSDVEIIYLDGKEIVSDYPPKYISVALYRLHNYHKFPHLLAIRNDQVVDMSVNNVFYTILDQNQPLDRLFNQMNSFFNNK</sequence>
<evidence type="ECO:0000256" key="1">
    <source>
        <dbReference type="SAM" id="Phobius"/>
    </source>
</evidence>
<organism evidence="2 3">
    <name type="scientific">Pedobacter helvus</name>
    <dbReference type="NCBI Taxonomy" id="2563444"/>
    <lineage>
        <taxon>Bacteria</taxon>
        <taxon>Pseudomonadati</taxon>
        <taxon>Bacteroidota</taxon>
        <taxon>Sphingobacteriia</taxon>
        <taxon>Sphingobacteriales</taxon>
        <taxon>Sphingobacteriaceae</taxon>
        <taxon>Pedobacter</taxon>
    </lineage>
</organism>
<protein>
    <submittedName>
        <fullName evidence="2">Uncharacterized protein</fullName>
    </submittedName>
</protein>
<name>A0ABW9JHN4_9SPHI</name>
<reference evidence="2 3" key="1">
    <citation type="submission" date="2024-12" db="EMBL/GenBank/DDBJ databases">
        <authorList>
            <person name="Hu S."/>
        </authorList>
    </citation>
    <scope>NUCLEOTIDE SEQUENCE [LARGE SCALE GENOMIC DNA]</scope>
    <source>
        <strain evidence="2 3">P-25</strain>
    </source>
</reference>
<keyword evidence="1" id="KW-1133">Transmembrane helix</keyword>
<keyword evidence="3" id="KW-1185">Reference proteome</keyword>
<feature type="transmembrane region" description="Helical" evidence="1">
    <location>
        <begin position="12"/>
        <end position="38"/>
    </location>
</feature>
<gene>
    <name evidence="2" type="ORF">E5L68_009885</name>
</gene>
<dbReference type="Proteomes" id="UP001517367">
    <property type="component" value="Unassembled WGS sequence"/>
</dbReference>
<keyword evidence="1" id="KW-0472">Membrane</keyword>
<accession>A0ABW9JHN4</accession>
<dbReference type="RefSeq" id="WP_409142218.1">
    <property type="nucleotide sequence ID" value="NZ_SRMP02000013.1"/>
</dbReference>
<proteinExistence type="predicted"/>